<dbReference type="SUPFAM" id="SSF53067">
    <property type="entry name" value="Actin-like ATPase domain"/>
    <property type="match status" value="1"/>
</dbReference>
<dbReference type="InterPro" id="IPR000600">
    <property type="entry name" value="ROK"/>
</dbReference>
<dbReference type="PROSITE" id="PS01125">
    <property type="entry name" value="ROK"/>
    <property type="match status" value="1"/>
</dbReference>
<dbReference type="Pfam" id="PF00480">
    <property type="entry name" value="ROK"/>
    <property type="match status" value="1"/>
</dbReference>
<gene>
    <name evidence="2" type="ORF">GCM10012275_16550</name>
</gene>
<dbReference type="AlphaFoldDB" id="A0A8J3C715"/>
<name>A0A8J3C715_9PSEU</name>
<proteinExistence type="inferred from homology"/>
<dbReference type="Gene3D" id="3.30.420.40">
    <property type="match status" value="2"/>
</dbReference>
<evidence type="ECO:0000256" key="1">
    <source>
        <dbReference type="ARBA" id="ARBA00006479"/>
    </source>
</evidence>
<evidence type="ECO:0000313" key="3">
    <source>
        <dbReference type="Proteomes" id="UP000637578"/>
    </source>
</evidence>
<protein>
    <submittedName>
        <fullName evidence="2">Transcriptional regulator</fullName>
    </submittedName>
</protein>
<organism evidence="2 3">
    <name type="scientific">Longimycelium tulufanense</name>
    <dbReference type="NCBI Taxonomy" id="907463"/>
    <lineage>
        <taxon>Bacteria</taxon>
        <taxon>Bacillati</taxon>
        <taxon>Actinomycetota</taxon>
        <taxon>Actinomycetes</taxon>
        <taxon>Pseudonocardiales</taxon>
        <taxon>Pseudonocardiaceae</taxon>
        <taxon>Longimycelium</taxon>
    </lineage>
</organism>
<sequence length="317" mass="31775">MLTGRWAIGVDVGGTKIATALVSEGGELTARTAVPTPVAGGARAVLAAIEAQARHVAGQLATGTVLVGLGIGTGGVVDHSRGVVLSATDLLPGWAGLALADELGQRLGTRVYVDNDGNTLALGEHRFGAGRGLRDVIYATVGTGIGGGIVLGGRLRRGASHSAGELGHVPAPQAVCRRCSCGRTGHVEAAAAGPAMTDDYRRRSGDMTVCDLRVIAERAGEGDEVAAAVLAGGASTFGQALAGLVNVVDPEAVVVGGGVADIGQLFWAPMEEALRESTLPGPSRVQLKPALLGTAAPLVGAAMLAIDPEPEGNESPW</sequence>
<dbReference type="EMBL" id="BMMK01000005">
    <property type="protein sequence ID" value="GGM46209.1"/>
    <property type="molecule type" value="Genomic_DNA"/>
</dbReference>
<comment type="caution">
    <text evidence="2">The sequence shown here is derived from an EMBL/GenBank/DDBJ whole genome shotgun (WGS) entry which is preliminary data.</text>
</comment>
<dbReference type="PANTHER" id="PTHR18964">
    <property type="entry name" value="ROK (REPRESSOR, ORF, KINASE) FAMILY"/>
    <property type="match status" value="1"/>
</dbReference>
<reference evidence="2" key="2">
    <citation type="submission" date="2020-09" db="EMBL/GenBank/DDBJ databases">
        <authorList>
            <person name="Sun Q."/>
            <person name="Zhou Y."/>
        </authorList>
    </citation>
    <scope>NUCLEOTIDE SEQUENCE</scope>
    <source>
        <strain evidence="2">CGMCC 4.5737</strain>
    </source>
</reference>
<reference evidence="2" key="1">
    <citation type="journal article" date="2014" name="Int. J. Syst. Evol. Microbiol.">
        <title>Complete genome sequence of Corynebacterium casei LMG S-19264T (=DSM 44701T), isolated from a smear-ripened cheese.</title>
        <authorList>
            <consortium name="US DOE Joint Genome Institute (JGI-PGF)"/>
            <person name="Walter F."/>
            <person name="Albersmeier A."/>
            <person name="Kalinowski J."/>
            <person name="Ruckert C."/>
        </authorList>
    </citation>
    <scope>NUCLEOTIDE SEQUENCE</scope>
    <source>
        <strain evidence="2">CGMCC 4.5737</strain>
    </source>
</reference>
<evidence type="ECO:0000313" key="2">
    <source>
        <dbReference type="EMBL" id="GGM46209.1"/>
    </source>
</evidence>
<dbReference type="InterPro" id="IPR049874">
    <property type="entry name" value="ROK_cs"/>
</dbReference>
<dbReference type="InterPro" id="IPR043129">
    <property type="entry name" value="ATPase_NBD"/>
</dbReference>
<keyword evidence="3" id="KW-1185">Reference proteome</keyword>
<dbReference type="Proteomes" id="UP000637578">
    <property type="component" value="Unassembled WGS sequence"/>
</dbReference>
<comment type="similarity">
    <text evidence="1">Belongs to the ROK (NagC/XylR) family.</text>
</comment>
<accession>A0A8J3C715</accession>
<dbReference type="PANTHER" id="PTHR18964:SF149">
    <property type="entry name" value="BIFUNCTIONAL UDP-N-ACETYLGLUCOSAMINE 2-EPIMERASE_N-ACETYLMANNOSAMINE KINASE"/>
    <property type="match status" value="1"/>
</dbReference>